<dbReference type="AlphaFoldDB" id="A0A7W6HIG9"/>
<keyword evidence="2" id="KW-1185">Reference proteome</keyword>
<dbReference type="Proteomes" id="UP000588647">
    <property type="component" value="Unassembled WGS sequence"/>
</dbReference>
<name>A0A7W6HIG9_9HYPH</name>
<protein>
    <submittedName>
        <fullName evidence="1">Uncharacterized protein</fullName>
    </submittedName>
</protein>
<sequence length="127" mass="13848">MSGTIEGNDVMLLGKRACERDNHVVERRYGAVQEDDIGTRARFGIGKPMVAHLKGGSLEAGGWRLRVHQYGTPILRAACPKSCRKAIGAVSSDLELFASATRPLTHRVGSVRSKGRSVMSIEKTFRP</sequence>
<accession>A0A7W6HIG9</accession>
<evidence type="ECO:0000313" key="2">
    <source>
        <dbReference type="Proteomes" id="UP000588647"/>
    </source>
</evidence>
<dbReference type="EMBL" id="JACIEM010000007">
    <property type="protein sequence ID" value="MBB4005548.1"/>
    <property type="molecule type" value="Genomic_DNA"/>
</dbReference>
<reference evidence="1 2" key="1">
    <citation type="submission" date="2020-08" db="EMBL/GenBank/DDBJ databases">
        <title>Genomic Encyclopedia of Type Strains, Phase IV (KMG-IV): sequencing the most valuable type-strain genomes for metagenomic binning, comparative biology and taxonomic classification.</title>
        <authorList>
            <person name="Goeker M."/>
        </authorList>
    </citation>
    <scope>NUCLEOTIDE SEQUENCE [LARGE SCALE GENOMIC DNA]</scope>
    <source>
        <strain evidence="1 2">DSM 103570</strain>
    </source>
</reference>
<comment type="caution">
    <text evidence="1">The sequence shown here is derived from an EMBL/GenBank/DDBJ whole genome shotgun (WGS) entry which is preliminary data.</text>
</comment>
<gene>
    <name evidence="1" type="ORF">GGR03_004650</name>
</gene>
<evidence type="ECO:0000313" key="1">
    <source>
        <dbReference type="EMBL" id="MBB4005548.1"/>
    </source>
</evidence>
<organism evidence="1 2">
    <name type="scientific">Aurantimonas endophytica</name>
    <dbReference type="NCBI Taxonomy" id="1522175"/>
    <lineage>
        <taxon>Bacteria</taxon>
        <taxon>Pseudomonadati</taxon>
        <taxon>Pseudomonadota</taxon>
        <taxon>Alphaproteobacteria</taxon>
        <taxon>Hyphomicrobiales</taxon>
        <taxon>Aurantimonadaceae</taxon>
        <taxon>Aurantimonas</taxon>
    </lineage>
</organism>
<proteinExistence type="predicted"/>